<evidence type="ECO:0000313" key="2">
    <source>
        <dbReference type="Proteomes" id="UP001500929"/>
    </source>
</evidence>
<dbReference type="Proteomes" id="UP001500929">
    <property type="component" value="Unassembled WGS sequence"/>
</dbReference>
<reference evidence="2" key="1">
    <citation type="journal article" date="2019" name="Int. J. Syst. Evol. Microbiol.">
        <title>The Global Catalogue of Microorganisms (GCM) 10K type strain sequencing project: providing services to taxonomists for standard genome sequencing and annotation.</title>
        <authorList>
            <consortium name="The Broad Institute Genomics Platform"/>
            <consortium name="The Broad Institute Genome Sequencing Center for Infectious Disease"/>
            <person name="Wu L."/>
            <person name="Ma J."/>
        </authorList>
    </citation>
    <scope>NUCLEOTIDE SEQUENCE [LARGE SCALE GENOMIC DNA]</scope>
    <source>
        <strain evidence="2">JCM 16117</strain>
    </source>
</reference>
<sequence>MDQFQRHLLERPRHKRVWSHWSTGSQAAALLLGNPASHIHHVYIQSDEWALEAEIARRQVALKKRGHQPNDEVILAMSERLWLLRESLEAKIKSGARELLVVHDGALRHKPADETARRSARFEQSFEFAARSLKVWADAGQLDLEVLNTHWSRPGDPHKDTLVRYVRNAYPETFGRD</sequence>
<comment type="caution">
    <text evidence="1">The sequence shown here is derived from an EMBL/GenBank/DDBJ whole genome shotgun (WGS) entry which is preliminary data.</text>
</comment>
<evidence type="ECO:0008006" key="3">
    <source>
        <dbReference type="Google" id="ProtNLM"/>
    </source>
</evidence>
<gene>
    <name evidence="1" type="ORF">GCM10009851_33050</name>
</gene>
<protein>
    <recommendedName>
        <fullName evidence="3">Class I SAM-dependent methyltransferase</fullName>
    </recommendedName>
</protein>
<dbReference type="EMBL" id="BAAAQY010000011">
    <property type="protein sequence ID" value="GAA2245183.1"/>
    <property type="molecule type" value="Genomic_DNA"/>
</dbReference>
<accession>A0ABP5QVE4</accession>
<name>A0ABP5QVE4_9MICO</name>
<keyword evidence="2" id="KW-1185">Reference proteome</keyword>
<organism evidence="1 2">
    <name type="scientific">Herbiconiux moechotypicola</name>
    <dbReference type="NCBI Taxonomy" id="637393"/>
    <lineage>
        <taxon>Bacteria</taxon>
        <taxon>Bacillati</taxon>
        <taxon>Actinomycetota</taxon>
        <taxon>Actinomycetes</taxon>
        <taxon>Micrococcales</taxon>
        <taxon>Microbacteriaceae</taxon>
        <taxon>Herbiconiux</taxon>
    </lineage>
</organism>
<proteinExistence type="predicted"/>
<evidence type="ECO:0000313" key="1">
    <source>
        <dbReference type="EMBL" id="GAA2245183.1"/>
    </source>
</evidence>